<feature type="transmembrane region" description="Helical" evidence="9">
    <location>
        <begin position="568"/>
        <end position="586"/>
    </location>
</feature>
<evidence type="ECO:0000256" key="8">
    <source>
        <dbReference type="SAM" id="MobiDB-lite"/>
    </source>
</evidence>
<evidence type="ECO:0000256" key="1">
    <source>
        <dbReference type="ARBA" id="ARBA00004141"/>
    </source>
</evidence>
<dbReference type="InterPro" id="IPR009450">
    <property type="entry name" value="Plno_GlcNAc_GPI2"/>
</dbReference>
<keyword evidence="11" id="KW-0328">Glycosyltransferase</keyword>
<dbReference type="Pfam" id="PF00383">
    <property type="entry name" value="dCMP_cyt_deam_1"/>
    <property type="match status" value="1"/>
</dbReference>
<accession>A0A9K3M276</accession>
<dbReference type="PANTHER" id="PTHR12982">
    <property type="entry name" value="PHOSPHATIDYLINOSITOL GLYCAN, CLASS C"/>
    <property type="match status" value="1"/>
</dbReference>
<evidence type="ECO:0000256" key="9">
    <source>
        <dbReference type="SAM" id="Phobius"/>
    </source>
</evidence>
<keyword evidence="5 9" id="KW-0812">Transmembrane</keyword>
<protein>
    <submittedName>
        <fullName evidence="11">Phosphatidylinositol N-acetylglucosaminyltransferase</fullName>
    </submittedName>
</protein>
<evidence type="ECO:0000313" key="12">
    <source>
        <dbReference type="Proteomes" id="UP000693970"/>
    </source>
</evidence>
<feature type="region of interest" description="Disordered" evidence="8">
    <location>
        <begin position="299"/>
        <end position="334"/>
    </location>
</feature>
<dbReference type="Pfam" id="PF06432">
    <property type="entry name" value="GPI2"/>
    <property type="match status" value="1"/>
</dbReference>
<organism evidence="11 12">
    <name type="scientific">Nitzschia inconspicua</name>
    <dbReference type="NCBI Taxonomy" id="303405"/>
    <lineage>
        <taxon>Eukaryota</taxon>
        <taxon>Sar</taxon>
        <taxon>Stramenopiles</taxon>
        <taxon>Ochrophyta</taxon>
        <taxon>Bacillariophyta</taxon>
        <taxon>Bacillariophyceae</taxon>
        <taxon>Bacillariophycidae</taxon>
        <taxon>Bacillariales</taxon>
        <taxon>Bacillariaceae</taxon>
        <taxon>Nitzschia</taxon>
    </lineage>
</organism>
<keyword evidence="11" id="KW-0808">Transferase</keyword>
<feature type="domain" description="CMP/dCMP-type deaminase" evidence="10">
    <location>
        <begin position="85"/>
        <end position="202"/>
    </location>
</feature>
<dbReference type="GO" id="GO:0000506">
    <property type="term" value="C:glycosylphosphatidylinositol-N-acetylglucosaminyltransferase (GPI-GnT) complex"/>
    <property type="evidence" value="ECO:0007669"/>
    <property type="project" value="TreeGrafter"/>
</dbReference>
<dbReference type="PROSITE" id="PS51747">
    <property type="entry name" value="CYT_DCMP_DEAMINASES_2"/>
    <property type="match status" value="1"/>
</dbReference>
<evidence type="ECO:0000256" key="3">
    <source>
        <dbReference type="ARBA" id="ARBA00008321"/>
    </source>
</evidence>
<dbReference type="GO" id="GO:0006506">
    <property type="term" value="P:GPI anchor biosynthetic process"/>
    <property type="evidence" value="ECO:0007669"/>
    <property type="project" value="UniProtKB-KW"/>
</dbReference>
<comment type="pathway">
    <text evidence="2">Glycolipid biosynthesis; glycosylphosphatidylinositol-anchor biosynthesis.</text>
</comment>
<evidence type="ECO:0000256" key="2">
    <source>
        <dbReference type="ARBA" id="ARBA00004687"/>
    </source>
</evidence>
<feature type="region of interest" description="Disordered" evidence="8">
    <location>
        <begin position="224"/>
        <end position="246"/>
    </location>
</feature>
<sequence>MTTIPSMKECIDYTDNDNNNDNSIMISTSIASSPAHQFELYDWKPDPERSDDENYLDVVLLITRSVQEDGQQGHMGALIVRPTTEDTTAVSTTTTTTSTTTTTTSSSVYESNFFQSILGAATNTPLFGGKDVTSDIHAEINALGQVCRSCQSSVGCTAYITIHPCKRCFAALVTFGITRIVCRRQLPTLIVQTAIKHNISVSHLSYDQQRQQTQRINRLLQKNYHHHHHHTSPNDDHHQQQDQQQQRILGMDEQLIKQKRIERKLADKARKQKKALATNQHVVATSVTSGGVVTVNPKTVESRSQQRRLWLSPEDLTNLSSNHGTSTQSTHNNDSNYTTYDSLFQQFSSKPERQSLTKYLWKTLSVGQEFVLTCLLLAGHRAAMVEEDEFLLLLLQQQQQQQQQYSQSHSDEEIVSFPVQSHRLWNSLAMVWSTLFISVLHTRFATSQQYRFQHRLTDFALMAILLRLLSAVLKTLTASYSSDTVYALSIGTSFLHLLACNYSYANGWNDEDDDDDDEKTNNKETTTELTSGDRLKKSKRPLFKGGTISLTSIFFATALLASRLQHNITVYIFVCFSVVLFALYPAARHLVAASNSTFVPVSITGILTVALLLLLEDRIEIALVVTTLFLIVFVVPLWKHHLQQHKVLLRGPWDIAHV</sequence>
<comment type="subcellular location">
    <subcellularLocation>
        <location evidence="1">Membrane</location>
        <topology evidence="1">Multi-pass membrane protein</topology>
    </subcellularLocation>
</comment>
<feature type="compositionally biased region" description="Low complexity" evidence="8">
    <location>
        <begin position="85"/>
        <end position="102"/>
    </location>
</feature>
<feature type="region of interest" description="Disordered" evidence="8">
    <location>
        <begin position="80"/>
        <end position="102"/>
    </location>
</feature>
<dbReference type="GO" id="GO:0008270">
    <property type="term" value="F:zinc ion binding"/>
    <property type="evidence" value="ECO:0007669"/>
    <property type="project" value="InterPro"/>
</dbReference>
<evidence type="ECO:0000256" key="4">
    <source>
        <dbReference type="ARBA" id="ARBA00022502"/>
    </source>
</evidence>
<feature type="transmembrane region" description="Helical" evidence="9">
    <location>
        <begin position="598"/>
        <end position="615"/>
    </location>
</feature>
<dbReference type="Proteomes" id="UP000693970">
    <property type="component" value="Unassembled WGS sequence"/>
</dbReference>
<keyword evidence="7 9" id="KW-0472">Membrane</keyword>
<dbReference type="AlphaFoldDB" id="A0A9K3M276"/>
<feature type="transmembrane region" description="Helical" evidence="9">
    <location>
        <begin position="621"/>
        <end position="638"/>
    </location>
</feature>
<gene>
    <name evidence="11" type="ORF">IV203_018733</name>
</gene>
<feature type="compositionally biased region" description="Basic and acidic residues" evidence="8">
    <location>
        <begin position="519"/>
        <end position="533"/>
    </location>
</feature>
<evidence type="ECO:0000256" key="5">
    <source>
        <dbReference type="ARBA" id="ARBA00022692"/>
    </source>
</evidence>
<evidence type="ECO:0000256" key="6">
    <source>
        <dbReference type="ARBA" id="ARBA00022989"/>
    </source>
</evidence>
<keyword evidence="6 9" id="KW-1133">Transmembrane helix</keyword>
<feature type="compositionally biased region" description="Polar residues" evidence="8">
    <location>
        <begin position="315"/>
        <end position="334"/>
    </location>
</feature>
<comment type="caution">
    <text evidence="11">The sequence shown here is derived from an EMBL/GenBank/DDBJ whole genome shotgun (WGS) entry which is preliminary data.</text>
</comment>
<dbReference type="InterPro" id="IPR016192">
    <property type="entry name" value="APOBEC/CMP_deaminase_Zn-bd"/>
</dbReference>
<dbReference type="PROSITE" id="PS00903">
    <property type="entry name" value="CYT_DCMP_DEAMINASES_1"/>
    <property type="match status" value="1"/>
</dbReference>
<dbReference type="EMBL" id="JAGRRH010000003">
    <property type="protein sequence ID" value="KAG7372590.1"/>
    <property type="molecule type" value="Genomic_DNA"/>
</dbReference>
<evidence type="ECO:0000259" key="10">
    <source>
        <dbReference type="PROSITE" id="PS51747"/>
    </source>
</evidence>
<dbReference type="GO" id="GO:0016757">
    <property type="term" value="F:glycosyltransferase activity"/>
    <property type="evidence" value="ECO:0007669"/>
    <property type="project" value="UniProtKB-KW"/>
</dbReference>
<dbReference type="InterPro" id="IPR002125">
    <property type="entry name" value="CMP_dCMP_dom"/>
</dbReference>
<reference evidence="11" key="2">
    <citation type="submission" date="2021-04" db="EMBL/GenBank/DDBJ databases">
        <authorList>
            <person name="Podell S."/>
        </authorList>
    </citation>
    <scope>NUCLEOTIDE SEQUENCE</scope>
    <source>
        <strain evidence="11">Hildebrandi</strain>
    </source>
</reference>
<feature type="transmembrane region" description="Helical" evidence="9">
    <location>
        <begin position="542"/>
        <end position="562"/>
    </location>
</feature>
<evidence type="ECO:0000313" key="11">
    <source>
        <dbReference type="EMBL" id="KAG7372590.1"/>
    </source>
</evidence>
<dbReference type="GO" id="GO:0016787">
    <property type="term" value="F:hydrolase activity"/>
    <property type="evidence" value="ECO:0007669"/>
    <property type="project" value="InterPro"/>
</dbReference>
<comment type="similarity">
    <text evidence="3">Belongs to the PIGC family.</text>
</comment>
<evidence type="ECO:0000256" key="7">
    <source>
        <dbReference type="ARBA" id="ARBA00023136"/>
    </source>
</evidence>
<dbReference type="PANTHER" id="PTHR12982:SF0">
    <property type="entry name" value="PHOSPHATIDYLINOSITOL N-ACETYLGLUCOSAMINYLTRANSFERASE SUBUNIT C"/>
    <property type="match status" value="1"/>
</dbReference>
<dbReference type="OrthoDB" id="196709at2759"/>
<name>A0A9K3M276_9STRA</name>
<feature type="region of interest" description="Disordered" evidence="8">
    <location>
        <begin position="511"/>
        <end position="533"/>
    </location>
</feature>
<keyword evidence="12" id="KW-1185">Reference proteome</keyword>
<reference evidence="11" key="1">
    <citation type="journal article" date="2021" name="Sci. Rep.">
        <title>Diploid genomic architecture of Nitzschia inconspicua, an elite biomass production diatom.</title>
        <authorList>
            <person name="Oliver A."/>
            <person name="Podell S."/>
            <person name="Pinowska A."/>
            <person name="Traller J.C."/>
            <person name="Smith S.R."/>
            <person name="McClure R."/>
            <person name="Beliaev A."/>
            <person name="Bohutskyi P."/>
            <person name="Hill E.A."/>
            <person name="Rabines A."/>
            <person name="Zheng H."/>
            <person name="Allen L.Z."/>
            <person name="Kuo A."/>
            <person name="Grigoriev I.V."/>
            <person name="Allen A.E."/>
            <person name="Hazlebeck D."/>
            <person name="Allen E.E."/>
        </authorList>
    </citation>
    <scope>NUCLEOTIDE SEQUENCE</scope>
    <source>
        <strain evidence="11">Hildebrandi</strain>
    </source>
</reference>
<keyword evidence="4" id="KW-0337">GPI-anchor biosynthesis</keyword>
<proteinExistence type="inferred from homology"/>